<comment type="caution">
    <text evidence="1">The sequence shown here is derived from an EMBL/GenBank/DDBJ whole genome shotgun (WGS) entry which is preliminary data.</text>
</comment>
<dbReference type="AlphaFoldDB" id="A0AAD5XL33"/>
<keyword evidence="2" id="KW-1185">Reference proteome</keyword>
<organism evidence="1 2">
    <name type="scientific">Physocladia obscura</name>
    <dbReference type="NCBI Taxonomy" id="109957"/>
    <lineage>
        <taxon>Eukaryota</taxon>
        <taxon>Fungi</taxon>
        <taxon>Fungi incertae sedis</taxon>
        <taxon>Chytridiomycota</taxon>
        <taxon>Chytridiomycota incertae sedis</taxon>
        <taxon>Chytridiomycetes</taxon>
        <taxon>Chytridiales</taxon>
        <taxon>Chytriomycetaceae</taxon>
        <taxon>Physocladia</taxon>
    </lineage>
</organism>
<name>A0AAD5XL33_9FUNG</name>
<reference evidence="1" key="1">
    <citation type="submission" date="2020-05" db="EMBL/GenBank/DDBJ databases">
        <title>Phylogenomic resolution of chytrid fungi.</title>
        <authorList>
            <person name="Stajich J.E."/>
            <person name="Amses K."/>
            <person name="Simmons R."/>
            <person name="Seto K."/>
            <person name="Myers J."/>
            <person name="Bonds A."/>
            <person name="Quandt C.A."/>
            <person name="Barry K."/>
            <person name="Liu P."/>
            <person name="Grigoriev I."/>
            <person name="Longcore J.E."/>
            <person name="James T.Y."/>
        </authorList>
    </citation>
    <scope>NUCLEOTIDE SEQUENCE</scope>
    <source>
        <strain evidence="1">JEL0513</strain>
    </source>
</reference>
<evidence type="ECO:0000313" key="2">
    <source>
        <dbReference type="Proteomes" id="UP001211907"/>
    </source>
</evidence>
<dbReference type="Proteomes" id="UP001211907">
    <property type="component" value="Unassembled WGS sequence"/>
</dbReference>
<dbReference type="EMBL" id="JADGJH010000198">
    <property type="protein sequence ID" value="KAJ3134103.1"/>
    <property type="molecule type" value="Genomic_DNA"/>
</dbReference>
<protein>
    <submittedName>
        <fullName evidence="1">Small subunit (SSU) processome component</fullName>
    </submittedName>
</protein>
<sequence>MSEVVKAAVTYVEQGHVRVGSKTVSDPVYLVMRKMEDCITWVNRSSIKREIAKYNDKLDDFDLQEKYGVKAKAIRPPLPAPLAIIHS</sequence>
<proteinExistence type="predicted"/>
<gene>
    <name evidence="1" type="primary">IMP3_1</name>
    <name evidence="1" type="ORF">HK100_003803</name>
</gene>
<accession>A0AAD5XL33</accession>
<dbReference type="SUPFAM" id="SSF55174">
    <property type="entry name" value="Alpha-L RNA-binding motif"/>
    <property type="match status" value="1"/>
</dbReference>
<evidence type="ECO:0000313" key="1">
    <source>
        <dbReference type="EMBL" id="KAJ3134103.1"/>
    </source>
</evidence>